<feature type="non-terminal residue" evidence="1">
    <location>
        <position position="1"/>
    </location>
</feature>
<reference evidence="1 2" key="1">
    <citation type="journal article" date="2018" name="Front. Plant Sci.">
        <title>Red Clover (Trifolium pratense) and Zigzag Clover (T. medium) - A Picture of Genomic Similarities and Differences.</title>
        <authorList>
            <person name="Dluhosova J."/>
            <person name="Istvanek J."/>
            <person name="Nedelnik J."/>
            <person name="Repkova J."/>
        </authorList>
    </citation>
    <scope>NUCLEOTIDE SEQUENCE [LARGE SCALE GENOMIC DNA]</scope>
    <source>
        <strain evidence="2">cv. 10/8</strain>
        <tissue evidence="1">Leaf</tissue>
    </source>
</reference>
<dbReference type="AlphaFoldDB" id="A0A392RK52"/>
<comment type="caution">
    <text evidence="1">The sequence shown here is derived from an EMBL/GenBank/DDBJ whole genome shotgun (WGS) entry which is preliminary data.</text>
</comment>
<sequence>AVADNEVIAKRSTVKMDVVMVGRC</sequence>
<keyword evidence="2" id="KW-1185">Reference proteome</keyword>
<proteinExistence type="predicted"/>
<evidence type="ECO:0000313" key="2">
    <source>
        <dbReference type="Proteomes" id="UP000265520"/>
    </source>
</evidence>
<accession>A0A392RK52</accession>
<protein>
    <submittedName>
        <fullName evidence="1">Uncharacterized protein</fullName>
    </submittedName>
</protein>
<evidence type="ECO:0000313" key="1">
    <source>
        <dbReference type="EMBL" id="MCI36005.1"/>
    </source>
</evidence>
<name>A0A392RK52_9FABA</name>
<dbReference type="EMBL" id="LXQA010229406">
    <property type="protein sequence ID" value="MCI36005.1"/>
    <property type="molecule type" value="Genomic_DNA"/>
</dbReference>
<organism evidence="1 2">
    <name type="scientific">Trifolium medium</name>
    <dbReference type="NCBI Taxonomy" id="97028"/>
    <lineage>
        <taxon>Eukaryota</taxon>
        <taxon>Viridiplantae</taxon>
        <taxon>Streptophyta</taxon>
        <taxon>Embryophyta</taxon>
        <taxon>Tracheophyta</taxon>
        <taxon>Spermatophyta</taxon>
        <taxon>Magnoliopsida</taxon>
        <taxon>eudicotyledons</taxon>
        <taxon>Gunneridae</taxon>
        <taxon>Pentapetalae</taxon>
        <taxon>rosids</taxon>
        <taxon>fabids</taxon>
        <taxon>Fabales</taxon>
        <taxon>Fabaceae</taxon>
        <taxon>Papilionoideae</taxon>
        <taxon>50 kb inversion clade</taxon>
        <taxon>NPAAA clade</taxon>
        <taxon>Hologalegina</taxon>
        <taxon>IRL clade</taxon>
        <taxon>Trifolieae</taxon>
        <taxon>Trifolium</taxon>
    </lineage>
</organism>
<dbReference type="Proteomes" id="UP000265520">
    <property type="component" value="Unassembled WGS sequence"/>
</dbReference>